<dbReference type="Proteomes" id="UP001168338">
    <property type="component" value="Unassembled WGS sequence"/>
</dbReference>
<dbReference type="RefSeq" id="WP_301662409.1">
    <property type="nucleotide sequence ID" value="NZ_VCYH01000001.1"/>
</dbReference>
<organism evidence="1 2">
    <name type="scientific">Methanoculleus frigidifontis</name>
    <dbReference type="NCBI Taxonomy" id="2584085"/>
    <lineage>
        <taxon>Archaea</taxon>
        <taxon>Methanobacteriati</taxon>
        <taxon>Methanobacteriota</taxon>
        <taxon>Stenosarchaea group</taxon>
        <taxon>Methanomicrobia</taxon>
        <taxon>Methanomicrobiales</taxon>
        <taxon>Methanomicrobiaceae</taxon>
        <taxon>Methanoculleus</taxon>
    </lineage>
</organism>
<evidence type="ECO:0000313" key="1">
    <source>
        <dbReference type="EMBL" id="MDN7023358.1"/>
    </source>
</evidence>
<protein>
    <recommendedName>
        <fullName evidence="3">MarR family transcriptional regulator</fullName>
    </recommendedName>
</protein>
<name>A0ABT8M5Z9_9EURY</name>
<dbReference type="EMBL" id="VCYH01000001">
    <property type="protein sequence ID" value="MDN7023358.1"/>
    <property type="molecule type" value="Genomic_DNA"/>
</dbReference>
<evidence type="ECO:0008006" key="3">
    <source>
        <dbReference type="Google" id="ProtNLM"/>
    </source>
</evidence>
<gene>
    <name evidence="1" type="ORF">FGU65_00330</name>
</gene>
<proteinExistence type="predicted"/>
<accession>A0ABT8M5Z9</accession>
<sequence>MAEEGGADAPSAVLFRAEIARVHEAVSAYTGESPSHIAVIAEPFAGQQVMMEQITRYYPHRVTHLPFYSVARNTDFLDTMRRTEEIVLMERCHFLALRRVGGFAMLDAFLDFLSMSEKLFITGWNAFTWSYLNAVVGIEKNFPIVIRLPRIDDETLKAMILSRYDHPIRFVDDTPVQEKKRVSIQQRLVSVPFLDAPVQIPWIAVDTENTGSGRGDAGDAVFNRINNLAQGNYGVALRIWERSIEENTVLMSRIPALPCTVSLTIDEAFLLTIILSMESISSADLEAIAHPEIDLALVLYRLRIQGLVEEERGYYQVKPEALHCVSAYLKKIRMVW</sequence>
<evidence type="ECO:0000313" key="2">
    <source>
        <dbReference type="Proteomes" id="UP001168338"/>
    </source>
</evidence>
<comment type="caution">
    <text evidence="1">The sequence shown here is derived from an EMBL/GenBank/DDBJ whole genome shotgun (WGS) entry which is preliminary data.</text>
</comment>
<reference evidence="1" key="1">
    <citation type="submission" date="2019-05" db="EMBL/GenBank/DDBJ databases">
        <title>Methanoculleus sp. FWC-SCC1, a methanogenic archaeon isolated from deep marine cold seep.</title>
        <authorList>
            <person name="Chen Y.-W."/>
            <person name="Chen S.-C."/>
            <person name="Teng N.-H."/>
            <person name="Lai M.-C."/>
        </authorList>
    </citation>
    <scope>NUCLEOTIDE SEQUENCE</scope>
    <source>
        <strain evidence="1">FWC-SCC1</strain>
    </source>
</reference>
<keyword evidence="2" id="KW-1185">Reference proteome</keyword>